<evidence type="ECO:0000313" key="3">
    <source>
        <dbReference type="Proteomes" id="UP001168216"/>
    </source>
</evidence>
<accession>A0AAW7I574</accession>
<dbReference type="AlphaFoldDB" id="A0AAW7I574"/>
<evidence type="ECO:0008006" key="4">
    <source>
        <dbReference type="Google" id="ProtNLM"/>
    </source>
</evidence>
<protein>
    <recommendedName>
        <fullName evidence="4">Phage protein</fullName>
    </recommendedName>
</protein>
<organism evidence="2 3">
    <name type="scientific">Aeromonas bestiarum</name>
    <dbReference type="NCBI Taxonomy" id="105751"/>
    <lineage>
        <taxon>Bacteria</taxon>
        <taxon>Pseudomonadati</taxon>
        <taxon>Pseudomonadota</taxon>
        <taxon>Gammaproteobacteria</taxon>
        <taxon>Aeromonadales</taxon>
        <taxon>Aeromonadaceae</taxon>
        <taxon>Aeromonas</taxon>
    </lineage>
</organism>
<feature type="compositionally biased region" description="Acidic residues" evidence="1">
    <location>
        <begin position="236"/>
        <end position="245"/>
    </location>
</feature>
<proteinExistence type="predicted"/>
<reference evidence="2" key="1">
    <citation type="submission" date="2023-08" db="EMBL/GenBank/DDBJ databases">
        <title>WGS of Aeromonas isolates.</title>
        <authorList>
            <person name="Lee H."/>
        </authorList>
    </citation>
    <scope>NUCLEOTIDE SEQUENCE</scope>
    <source>
        <strain evidence="2">SL22</strain>
    </source>
</reference>
<evidence type="ECO:0000313" key="2">
    <source>
        <dbReference type="EMBL" id="MDM5138492.1"/>
    </source>
</evidence>
<comment type="caution">
    <text evidence="2">The sequence shown here is derived from an EMBL/GenBank/DDBJ whole genome shotgun (WGS) entry which is preliminary data.</text>
</comment>
<dbReference type="RefSeq" id="WP_290021071.1">
    <property type="nucleotide sequence ID" value="NZ_JAOPLV010000001.1"/>
</dbReference>
<dbReference type="Proteomes" id="UP001168216">
    <property type="component" value="Unassembled WGS sequence"/>
</dbReference>
<feature type="region of interest" description="Disordered" evidence="1">
    <location>
        <begin position="224"/>
        <end position="245"/>
    </location>
</feature>
<evidence type="ECO:0000256" key="1">
    <source>
        <dbReference type="SAM" id="MobiDB-lite"/>
    </source>
</evidence>
<sequence>MSQQEDLPVSLAKGAALNSASWQDFVARLRHDCVGKGVHDHCTADAIFRVEARVMIYGIDRYYTDKWAVICDESVWFSPKEYWDDLDEDQQSRLNLVIQQAHECNFLELKECDQWDLLDEIDDHSVVGWDEKWEHVNSHFTKDAAEAFIERKRHDYRKGIRVYVDAQTYCWEYNTIKEAILQGRIGLTDEVKQLAEAYAFLAAEYGKVMHQAGFSESAGAAQQDAMSWLNQRPAVDEEDTNGNSD</sequence>
<gene>
    <name evidence="2" type="ORF">OB959_01585</name>
</gene>
<dbReference type="EMBL" id="JAOPLV010000001">
    <property type="protein sequence ID" value="MDM5138492.1"/>
    <property type="molecule type" value="Genomic_DNA"/>
</dbReference>
<name>A0AAW7I574_9GAMM</name>